<dbReference type="OrthoDB" id="2862635at2759"/>
<dbReference type="PANTHER" id="PTHR37536">
    <property type="entry name" value="PUTATIVE (AFU_ORTHOLOGUE AFUA_3G02970)-RELATED"/>
    <property type="match status" value="1"/>
</dbReference>
<feature type="active site" description="Proton acceptor" evidence="1">
    <location>
        <position position="56"/>
    </location>
</feature>
<dbReference type="InterPro" id="IPR013320">
    <property type="entry name" value="ConA-like_dom_sf"/>
</dbReference>
<dbReference type="Gene3D" id="2.60.120.700">
    <property type="entry name" value="Peptidase G1"/>
    <property type="match status" value="1"/>
</dbReference>
<gene>
    <name evidence="2" type="ORF">BDV29DRAFT_152608</name>
</gene>
<dbReference type="EMBL" id="ML732157">
    <property type="protein sequence ID" value="KAB8078490.1"/>
    <property type="molecule type" value="Genomic_DNA"/>
</dbReference>
<accession>A0A5N5XHF5</accession>
<keyword evidence="3" id="KW-1185">Reference proteome</keyword>
<dbReference type="InterPro" id="IPR038656">
    <property type="entry name" value="Peptidase_G1_sf"/>
</dbReference>
<sequence>MVNPGDVIVASINVAAPDRGVCMIENQSTRKTVSKTIYAPDSTATMAGWNAEWVGENFDSDGEAVPFVAFDLVRFEKCAAYADGVEHGLENAAVYELVKDEVVVAGVKVV</sequence>
<proteinExistence type="predicted"/>
<organism evidence="2 3">
    <name type="scientific">Aspergillus leporis</name>
    <dbReference type="NCBI Taxonomy" id="41062"/>
    <lineage>
        <taxon>Eukaryota</taxon>
        <taxon>Fungi</taxon>
        <taxon>Dikarya</taxon>
        <taxon>Ascomycota</taxon>
        <taxon>Pezizomycotina</taxon>
        <taxon>Eurotiomycetes</taxon>
        <taxon>Eurotiomycetidae</taxon>
        <taxon>Eurotiales</taxon>
        <taxon>Aspergillaceae</taxon>
        <taxon>Aspergillus</taxon>
        <taxon>Aspergillus subgen. Circumdati</taxon>
    </lineage>
</organism>
<evidence type="ECO:0000313" key="3">
    <source>
        <dbReference type="Proteomes" id="UP000326565"/>
    </source>
</evidence>
<dbReference type="PANTHER" id="PTHR37536:SF1">
    <property type="entry name" value="ASPERGILLOPEPSIN, PUTAITVE (AFU_ORTHOLOGUE AFUA_7G01200)"/>
    <property type="match status" value="1"/>
</dbReference>
<reference evidence="2 3" key="1">
    <citation type="submission" date="2019-04" db="EMBL/GenBank/DDBJ databases">
        <title>Friends and foes A comparative genomics study of 23 Aspergillus species from section Flavi.</title>
        <authorList>
            <consortium name="DOE Joint Genome Institute"/>
            <person name="Kjaerbolling I."/>
            <person name="Vesth T."/>
            <person name="Frisvad J.C."/>
            <person name="Nybo J.L."/>
            <person name="Theobald S."/>
            <person name="Kildgaard S."/>
            <person name="Isbrandt T."/>
            <person name="Kuo A."/>
            <person name="Sato A."/>
            <person name="Lyhne E.K."/>
            <person name="Kogle M.E."/>
            <person name="Wiebenga A."/>
            <person name="Kun R.S."/>
            <person name="Lubbers R.J."/>
            <person name="Makela M.R."/>
            <person name="Barry K."/>
            <person name="Chovatia M."/>
            <person name="Clum A."/>
            <person name="Daum C."/>
            <person name="Haridas S."/>
            <person name="He G."/>
            <person name="LaButti K."/>
            <person name="Lipzen A."/>
            <person name="Mondo S."/>
            <person name="Riley R."/>
            <person name="Salamov A."/>
            <person name="Simmons B.A."/>
            <person name="Magnuson J.K."/>
            <person name="Henrissat B."/>
            <person name="Mortensen U.H."/>
            <person name="Larsen T.O."/>
            <person name="Devries R.P."/>
            <person name="Grigoriev I.V."/>
            <person name="Machida M."/>
            <person name="Baker S.E."/>
            <person name="Andersen M.R."/>
        </authorList>
    </citation>
    <scope>NUCLEOTIDE SEQUENCE [LARGE SCALE GENOMIC DNA]</scope>
    <source>
        <strain evidence="2 3">CBS 151.66</strain>
    </source>
</reference>
<evidence type="ECO:0000256" key="1">
    <source>
        <dbReference type="PIRSR" id="PIRSR600250-50"/>
    </source>
</evidence>
<evidence type="ECO:0000313" key="2">
    <source>
        <dbReference type="EMBL" id="KAB8078490.1"/>
    </source>
</evidence>
<protein>
    <submittedName>
        <fullName evidence="2">Peptidase G1</fullName>
    </submittedName>
</protein>
<dbReference type="InterPro" id="IPR000250">
    <property type="entry name" value="Peptidase_G1"/>
</dbReference>
<dbReference type="Proteomes" id="UP000326565">
    <property type="component" value="Unassembled WGS sequence"/>
</dbReference>
<dbReference type="SUPFAM" id="SSF49899">
    <property type="entry name" value="Concanavalin A-like lectins/glucanases"/>
    <property type="match status" value="1"/>
</dbReference>
<name>A0A5N5XHF5_9EURO</name>
<dbReference type="AlphaFoldDB" id="A0A5N5XHF5"/>
<dbReference type="GO" id="GO:0070007">
    <property type="term" value="F:glutamic-type endopeptidase activity"/>
    <property type="evidence" value="ECO:0007669"/>
    <property type="project" value="InterPro"/>
</dbReference>
<dbReference type="Pfam" id="PF01828">
    <property type="entry name" value="Peptidase_A4"/>
    <property type="match status" value="1"/>
</dbReference>
<dbReference type="GO" id="GO:0006508">
    <property type="term" value="P:proteolysis"/>
    <property type="evidence" value="ECO:0007669"/>
    <property type="project" value="InterPro"/>
</dbReference>